<protein>
    <submittedName>
        <fullName evidence="1">Uncharacterized protein</fullName>
    </submittedName>
</protein>
<comment type="caution">
    <text evidence="1">The sequence shown here is derived from an EMBL/GenBank/DDBJ whole genome shotgun (WGS) entry which is preliminary data.</text>
</comment>
<proteinExistence type="predicted"/>
<organism evidence="1 2">
    <name type="scientific">Hypoxylon rubiginosum</name>
    <dbReference type="NCBI Taxonomy" id="110542"/>
    <lineage>
        <taxon>Eukaryota</taxon>
        <taxon>Fungi</taxon>
        <taxon>Dikarya</taxon>
        <taxon>Ascomycota</taxon>
        <taxon>Pezizomycotina</taxon>
        <taxon>Sordariomycetes</taxon>
        <taxon>Xylariomycetidae</taxon>
        <taxon>Xylariales</taxon>
        <taxon>Hypoxylaceae</taxon>
        <taxon>Hypoxylon</taxon>
    </lineage>
</organism>
<keyword evidence="2" id="KW-1185">Reference proteome</keyword>
<accession>A0ACC0D190</accession>
<dbReference type="EMBL" id="MU394317">
    <property type="protein sequence ID" value="KAI6086286.1"/>
    <property type="molecule type" value="Genomic_DNA"/>
</dbReference>
<evidence type="ECO:0000313" key="2">
    <source>
        <dbReference type="Proteomes" id="UP001497680"/>
    </source>
</evidence>
<dbReference type="Proteomes" id="UP001497680">
    <property type="component" value="Unassembled WGS sequence"/>
</dbReference>
<name>A0ACC0D190_9PEZI</name>
<reference evidence="1 2" key="1">
    <citation type="journal article" date="2022" name="New Phytol.">
        <title>Ecological generalism drives hyperdiversity of secondary metabolite gene clusters in xylarialean endophytes.</title>
        <authorList>
            <person name="Franco M.E.E."/>
            <person name="Wisecaver J.H."/>
            <person name="Arnold A.E."/>
            <person name="Ju Y.M."/>
            <person name="Slot J.C."/>
            <person name="Ahrendt S."/>
            <person name="Moore L.P."/>
            <person name="Eastman K.E."/>
            <person name="Scott K."/>
            <person name="Konkel Z."/>
            <person name="Mondo S.J."/>
            <person name="Kuo A."/>
            <person name="Hayes R.D."/>
            <person name="Haridas S."/>
            <person name="Andreopoulos B."/>
            <person name="Riley R."/>
            <person name="LaButti K."/>
            <person name="Pangilinan J."/>
            <person name="Lipzen A."/>
            <person name="Amirebrahimi M."/>
            <person name="Yan J."/>
            <person name="Adam C."/>
            <person name="Keymanesh K."/>
            <person name="Ng V."/>
            <person name="Louie K."/>
            <person name="Northen T."/>
            <person name="Drula E."/>
            <person name="Henrissat B."/>
            <person name="Hsieh H.M."/>
            <person name="Youens-Clark K."/>
            <person name="Lutzoni F."/>
            <person name="Miadlikowska J."/>
            <person name="Eastwood D.C."/>
            <person name="Hamelin R.C."/>
            <person name="Grigoriev I.V."/>
            <person name="U'Ren J.M."/>
        </authorList>
    </citation>
    <scope>NUCLEOTIDE SEQUENCE [LARGE SCALE GENOMIC DNA]</scope>
    <source>
        <strain evidence="1 2">ER1909</strain>
    </source>
</reference>
<sequence length="148" mass="16686">MGLYPMFSHPDVDDKNKIPPWSAETGAEVLSLGLGQDAHIYREKPVEERVRIAQYWQTAWTFASRIPGAAFCTTRNPRAPDKPYAGIVPEEDRAGDCIFVADGGRVLFVLRKLEGKPYYTLIGEYYIHGIMYGVPLGVQNENFYKSVI</sequence>
<gene>
    <name evidence="1" type="ORF">F4821DRAFT_260181</name>
</gene>
<evidence type="ECO:0000313" key="1">
    <source>
        <dbReference type="EMBL" id="KAI6086286.1"/>
    </source>
</evidence>